<sequence length="508" mass="57165">MENICEAVNSIPAKRRALVSPQDAPAPKQALTSASSKGEEEADDDDDAPELEDAIDDKEDTAAEEAYQRMKKHGDQDRDNCKSLKKDEQSADLTIIFIPEKGRINPHTQENEDGWWCEPGDPFLSITAHYIGSLIETPQEWELRMEQLAFTPINGNHSGANIRRILIETIDKHMKVGWFTADNTTNNDTAIATVAADIDPSGEKWSAVEHQVHCMEHALHLAAKHFIEEVTPTPVSTLHKKAAEDSDDEDEEFDVADTIGKALALVMQLADDSDEVPKLQGGKLYMGFQLSPQEWKDLELMYDVLQEPADAQQTFLVTHKPTVWRTIPVLEFLQEMWQTMANSSKFSSVSMAIEAGVNNLQKWYHKTDDTSIYFICLALDPNYKVAYTKVKWDPDHFDEGMMCFNKVCLLHSVTKALMDTIGCATPSNTSWMIQQHGSDGLTRSLRIIWPHLLKMLTTWWHGGGTIPFNTLLSPTLPKITLLSKDLHQGTGRNMVFIDINGKIRSNIY</sequence>
<gene>
    <name evidence="2" type="ORF">BJ212DRAFT_1486171</name>
</gene>
<dbReference type="EMBL" id="JABBWG010000050">
    <property type="protein sequence ID" value="KAG1805825.1"/>
    <property type="molecule type" value="Genomic_DNA"/>
</dbReference>
<feature type="compositionally biased region" description="Basic and acidic residues" evidence="1">
    <location>
        <begin position="73"/>
        <end position="86"/>
    </location>
</feature>
<dbReference type="AlphaFoldDB" id="A0A9P7DXY3"/>
<evidence type="ECO:0000313" key="3">
    <source>
        <dbReference type="Proteomes" id="UP000807769"/>
    </source>
</evidence>
<comment type="caution">
    <text evidence="2">The sequence shown here is derived from an EMBL/GenBank/DDBJ whole genome shotgun (WGS) entry which is preliminary data.</text>
</comment>
<dbReference type="SUPFAM" id="SSF53098">
    <property type="entry name" value="Ribonuclease H-like"/>
    <property type="match status" value="1"/>
</dbReference>
<evidence type="ECO:0000313" key="2">
    <source>
        <dbReference type="EMBL" id="KAG1805825.1"/>
    </source>
</evidence>
<keyword evidence="3" id="KW-1185">Reference proteome</keyword>
<dbReference type="RefSeq" id="XP_041187466.1">
    <property type="nucleotide sequence ID" value="XM_041341085.1"/>
</dbReference>
<dbReference type="InterPro" id="IPR012337">
    <property type="entry name" value="RNaseH-like_sf"/>
</dbReference>
<dbReference type="GeneID" id="64635101"/>
<accession>A0A9P7DXY3</accession>
<protein>
    <recommendedName>
        <fullName evidence="4">MULE transposase domain-containing protein</fullName>
    </recommendedName>
</protein>
<evidence type="ECO:0008006" key="4">
    <source>
        <dbReference type="Google" id="ProtNLM"/>
    </source>
</evidence>
<feature type="compositionally biased region" description="Acidic residues" evidence="1">
    <location>
        <begin position="40"/>
        <end position="63"/>
    </location>
</feature>
<name>A0A9P7DXY3_9AGAM</name>
<proteinExistence type="predicted"/>
<dbReference type="Proteomes" id="UP000807769">
    <property type="component" value="Unassembled WGS sequence"/>
</dbReference>
<feature type="region of interest" description="Disordered" evidence="1">
    <location>
        <begin position="16"/>
        <end position="86"/>
    </location>
</feature>
<organism evidence="2 3">
    <name type="scientific">Suillus subaureus</name>
    <dbReference type="NCBI Taxonomy" id="48587"/>
    <lineage>
        <taxon>Eukaryota</taxon>
        <taxon>Fungi</taxon>
        <taxon>Dikarya</taxon>
        <taxon>Basidiomycota</taxon>
        <taxon>Agaricomycotina</taxon>
        <taxon>Agaricomycetes</taxon>
        <taxon>Agaricomycetidae</taxon>
        <taxon>Boletales</taxon>
        <taxon>Suillineae</taxon>
        <taxon>Suillaceae</taxon>
        <taxon>Suillus</taxon>
    </lineage>
</organism>
<dbReference type="OrthoDB" id="3058553at2759"/>
<reference evidence="2" key="1">
    <citation type="journal article" date="2020" name="New Phytol.">
        <title>Comparative genomics reveals dynamic genome evolution in host specialist ectomycorrhizal fungi.</title>
        <authorList>
            <person name="Lofgren L.A."/>
            <person name="Nguyen N.H."/>
            <person name="Vilgalys R."/>
            <person name="Ruytinx J."/>
            <person name="Liao H.L."/>
            <person name="Branco S."/>
            <person name="Kuo A."/>
            <person name="LaButti K."/>
            <person name="Lipzen A."/>
            <person name="Andreopoulos W."/>
            <person name="Pangilinan J."/>
            <person name="Riley R."/>
            <person name="Hundley H."/>
            <person name="Na H."/>
            <person name="Barry K."/>
            <person name="Grigoriev I.V."/>
            <person name="Stajich J.E."/>
            <person name="Kennedy P.G."/>
        </authorList>
    </citation>
    <scope>NUCLEOTIDE SEQUENCE</scope>
    <source>
        <strain evidence="2">MN1</strain>
    </source>
</reference>
<evidence type="ECO:0000256" key="1">
    <source>
        <dbReference type="SAM" id="MobiDB-lite"/>
    </source>
</evidence>